<dbReference type="RefSeq" id="WP_093118212.1">
    <property type="nucleotide sequence ID" value="NZ_FODS01000011.1"/>
</dbReference>
<gene>
    <name evidence="1" type="ORF">SAMN04490248_11157</name>
</gene>
<dbReference type="OrthoDB" id="9787147at2"/>
<dbReference type="AlphaFoldDB" id="A0A1H8SA32"/>
<accession>A0A1H8SA32</accession>
<proteinExistence type="predicted"/>
<dbReference type="EMBL" id="FODS01000011">
    <property type="protein sequence ID" value="SEO75224.1"/>
    <property type="molecule type" value="Genomic_DNA"/>
</dbReference>
<evidence type="ECO:0000313" key="2">
    <source>
        <dbReference type="Proteomes" id="UP000198893"/>
    </source>
</evidence>
<dbReference type="Gene3D" id="3.20.20.70">
    <property type="entry name" value="Aldolase class I"/>
    <property type="match status" value="1"/>
</dbReference>
<dbReference type="SUPFAM" id="SSF51366">
    <property type="entry name" value="Ribulose-phoshate binding barrel"/>
    <property type="match status" value="1"/>
</dbReference>
<dbReference type="InterPro" id="IPR011060">
    <property type="entry name" value="RibuloseP-bd_barrel"/>
</dbReference>
<dbReference type="InterPro" id="IPR013785">
    <property type="entry name" value="Aldolase_TIM"/>
</dbReference>
<dbReference type="Proteomes" id="UP000198893">
    <property type="component" value="Unassembled WGS sequence"/>
</dbReference>
<sequence>MPFDFIFMLTRNDRTVTDAALHLETALAAGVTHIGVKDTGLPEADLAALIRVIRQAGATAYLEVVSPGLEAEVKSARAALRVGVDVLLGGTHAAQVAALLRGHGLRYYPFAGRVSGHPSVLHGPAEHIRHSARTLCAVEGVDGIDLLAYRNDGDAAALMRSVCESVNKPVIMAGSIDRPDRIAAARAAGAAGFTIGTAALDGAFPAPGRDLPTQLAAIQAAARGA</sequence>
<evidence type="ECO:0000313" key="1">
    <source>
        <dbReference type="EMBL" id="SEO75224.1"/>
    </source>
</evidence>
<protein>
    <recommendedName>
        <fullName evidence="3">4-hydroxythreonine-4-phosphate dehydrogenase</fullName>
    </recommendedName>
</protein>
<keyword evidence="2" id="KW-1185">Reference proteome</keyword>
<dbReference type="STRING" id="569882.SAMN04490248_11157"/>
<organism evidence="1 2">
    <name type="scientific">Salinihabitans flavidus</name>
    <dbReference type="NCBI Taxonomy" id="569882"/>
    <lineage>
        <taxon>Bacteria</taxon>
        <taxon>Pseudomonadati</taxon>
        <taxon>Pseudomonadota</taxon>
        <taxon>Alphaproteobacteria</taxon>
        <taxon>Rhodobacterales</taxon>
        <taxon>Roseobacteraceae</taxon>
        <taxon>Salinihabitans</taxon>
    </lineage>
</organism>
<reference evidence="1 2" key="1">
    <citation type="submission" date="2016-10" db="EMBL/GenBank/DDBJ databases">
        <authorList>
            <person name="de Groot N.N."/>
        </authorList>
    </citation>
    <scope>NUCLEOTIDE SEQUENCE [LARGE SCALE GENOMIC DNA]</scope>
    <source>
        <strain evidence="1 2">DSM 27842</strain>
    </source>
</reference>
<evidence type="ECO:0008006" key="3">
    <source>
        <dbReference type="Google" id="ProtNLM"/>
    </source>
</evidence>
<name>A0A1H8SA32_9RHOB</name>